<dbReference type="Gene3D" id="3.40.50.11350">
    <property type="match status" value="1"/>
</dbReference>
<dbReference type="CDD" id="cd11301">
    <property type="entry name" value="Fut1_Fut2_like"/>
    <property type="match status" value="1"/>
</dbReference>
<evidence type="ECO:0000313" key="3">
    <source>
        <dbReference type="EMBL" id="MBD0381563.1"/>
    </source>
</evidence>
<evidence type="ECO:0000256" key="2">
    <source>
        <dbReference type="ARBA" id="ARBA00022679"/>
    </source>
</evidence>
<evidence type="ECO:0000313" key="4">
    <source>
        <dbReference type="Proteomes" id="UP000650466"/>
    </source>
</evidence>
<comment type="caution">
    <text evidence="3">The sequence shown here is derived from an EMBL/GenBank/DDBJ whole genome shotgun (WGS) entry which is preliminary data.</text>
</comment>
<reference evidence="3" key="1">
    <citation type="submission" date="2020-09" db="EMBL/GenBank/DDBJ databases">
        <title>Draft Genome Sequence of Paenibacillus sp. WST5.</title>
        <authorList>
            <person name="Bao Z."/>
        </authorList>
    </citation>
    <scope>NUCLEOTIDE SEQUENCE</scope>
    <source>
        <strain evidence="3">WST5</strain>
    </source>
</reference>
<dbReference type="PANTHER" id="PTHR11927">
    <property type="entry name" value="GALACTOSIDE 2-L-FUCOSYLTRANSFERASE"/>
    <property type="match status" value="1"/>
</dbReference>
<keyword evidence="2" id="KW-0808">Transferase</keyword>
<evidence type="ECO:0000256" key="1">
    <source>
        <dbReference type="ARBA" id="ARBA00022676"/>
    </source>
</evidence>
<accession>A0A926KSR8</accession>
<keyword evidence="1" id="KW-0328">Glycosyltransferase</keyword>
<dbReference type="GO" id="GO:0008107">
    <property type="term" value="F:galactoside 2-alpha-L-fucosyltransferase activity"/>
    <property type="evidence" value="ECO:0007669"/>
    <property type="project" value="InterPro"/>
</dbReference>
<protein>
    <submittedName>
        <fullName evidence="3">Alpha-1,2-fucosyltransferase</fullName>
    </submittedName>
</protein>
<dbReference type="PANTHER" id="PTHR11927:SF9">
    <property type="entry name" value="L-FUCOSYLTRANSFERASE"/>
    <property type="match status" value="1"/>
</dbReference>
<dbReference type="RefSeq" id="WP_188175374.1">
    <property type="nucleotide sequence ID" value="NZ_JACVVD010000005.1"/>
</dbReference>
<organism evidence="3 4">
    <name type="scientific">Paenibacillus sedimenti</name>
    <dbReference type="NCBI Taxonomy" id="2770274"/>
    <lineage>
        <taxon>Bacteria</taxon>
        <taxon>Bacillati</taxon>
        <taxon>Bacillota</taxon>
        <taxon>Bacilli</taxon>
        <taxon>Bacillales</taxon>
        <taxon>Paenibacillaceae</taxon>
        <taxon>Paenibacillus</taxon>
    </lineage>
</organism>
<dbReference type="Proteomes" id="UP000650466">
    <property type="component" value="Unassembled WGS sequence"/>
</dbReference>
<dbReference type="AlphaFoldDB" id="A0A926KSR8"/>
<sequence>MIRMISMRTLGKKGRFGNQIFQYAFIKLYASNYNLKFETCSWAGQYLFGHQDPPITQKLPQTKKDIALVGLFNHDKPPYVEVDFKGKFLVYSSFYRPFKSQFLSWFQPTKEIYSIVNPGLKQLRNMGNTIVGIHLRRGDFLDFKNDKHCWVSPTTWYLDWLERLWPTLKNPVLFIASDDLPSVLPDFKQYKPITSKELIDFSQQITSSKLDISFYPDYYLLTQCDILAISNSTFSFSASMLNKHCNTFMRPDINKQKLISYDPWSSTPAISADKKRLK</sequence>
<dbReference type="GO" id="GO:0016020">
    <property type="term" value="C:membrane"/>
    <property type="evidence" value="ECO:0007669"/>
    <property type="project" value="InterPro"/>
</dbReference>
<dbReference type="InterPro" id="IPR002516">
    <property type="entry name" value="Glyco_trans_11"/>
</dbReference>
<proteinExistence type="predicted"/>
<dbReference type="GO" id="GO:0005975">
    <property type="term" value="P:carbohydrate metabolic process"/>
    <property type="evidence" value="ECO:0007669"/>
    <property type="project" value="InterPro"/>
</dbReference>
<keyword evidence="4" id="KW-1185">Reference proteome</keyword>
<dbReference type="EMBL" id="JACVVD010000005">
    <property type="protein sequence ID" value="MBD0381563.1"/>
    <property type="molecule type" value="Genomic_DNA"/>
</dbReference>
<gene>
    <name evidence="3" type="ORF">ICC18_15685</name>
</gene>
<dbReference type="Pfam" id="PF01531">
    <property type="entry name" value="Glyco_transf_11"/>
    <property type="match status" value="1"/>
</dbReference>
<name>A0A926KSR8_9BACL</name>